<dbReference type="AlphaFoldDB" id="A6NSA3"/>
<evidence type="ECO:0000313" key="3">
    <source>
        <dbReference type="Proteomes" id="UP000003639"/>
    </source>
</evidence>
<comment type="caution">
    <text evidence="2">The sequence shown here is derived from an EMBL/GenBank/DDBJ whole genome shotgun (WGS) entry which is preliminary data.</text>
</comment>
<sequence length="273" mass="31875">MKKEEKLKAFQIQQRLQSLFGVSRLSPEQNKLYWRIKDNADQTLGLLEEYDTQLRAGIGSFARDKGKCDYVLSVLYPHLFSEPAENRSENTENYSSKLDEAAGKSVDEAPHREEEIASQRPKTAEEEVYDYVRDIFRFVAITPRHQKTIEKIIKEADTDYEVFLIALKSIEGKVKYKISMSSMSFEENFYYAMAILQGGKRKVRGEEKFFPSVIKQAKEKHEEKLMLEKMYKQQADAYIKQCCEEEITPKAEFVSRGRNPYLDNPLFADLWDD</sequence>
<dbReference type="Proteomes" id="UP000003639">
    <property type="component" value="Unassembled WGS sequence"/>
</dbReference>
<organism evidence="2 3">
    <name type="scientific">Pseudoflavonifractor capillosus ATCC 29799</name>
    <dbReference type="NCBI Taxonomy" id="411467"/>
    <lineage>
        <taxon>Bacteria</taxon>
        <taxon>Bacillati</taxon>
        <taxon>Bacillota</taxon>
        <taxon>Clostridia</taxon>
        <taxon>Eubacteriales</taxon>
        <taxon>Oscillospiraceae</taxon>
        <taxon>Pseudoflavonifractor</taxon>
    </lineage>
</organism>
<evidence type="ECO:0000313" key="2">
    <source>
        <dbReference type="EMBL" id="EDN01141.1"/>
    </source>
</evidence>
<dbReference type="RefSeq" id="WP_006571630.1">
    <property type="nucleotide sequence ID" value="NZ_AAXG02000007.1"/>
</dbReference>
<reference evidence="2 3" key="1">
    <citation type="submission" date="2007-04" db="EMBL/GenBank/DDBJ databases">
        <authorList>
            <person name="Fulton L."/>
            <person name="Clifton S."/>
            <person name="Fulton B."/>
            <person name="Xu J."/>
            <person name="Minx P."/>
            <person name="Pepin K.H."/>
            <person name="Johnson M."/>
            <person name="Thiruvilangam P."/>
            <person name="Bhonagiri V."/>
            <person name="Nash W.E."/>
            <person name="Mardis E.R."/>
            <person name="Wilson R.K."/>
        </authorList>
    </citation>
    <scope>NUCLEOTIDE SEQUENCE [LARGE SCALE GENOMIC DNA]</scope>
    <source>
        <strain evidence="2 3">ATCC 29799</strain>
    </source>
</reference>
<protein>
    <submittedName>
        <fullName evidence="2">Uncharacterized protein</fullName>
    </submittedName>
</protein>
<feature type="compositionally biased region" description="Basic and acidic residues" evidence="1">
    <location>
        <begin position="97"/>
        <end position="121"/>
    </location>
</feature>
<dbReference type="STRING" id="411467.BACCAP_01082"/>
<feature type="region of interest" description="Disordered" evidence="1">
    <location>
        <begin position="85"/>
        <end position="121"/>
    </location>
</feature>
<dbReference type="EMBL" id="AAXG02000007">
    <property type="protein sequence ID" value="EDN01141.1"/>
    <property type="molecule type" value="Genomic_DNA"/>
</dbReference>
<accession>A6NSA3</accession>
<gene>
    <name evidence="2" type="ORF">BACCAP_01082</name>
</gene>
<reference evidence="2 3" key="2">
    <citation type="submission" date="2007-06" db="EMBL/GenBank/DDBJ databases">
        <title>Draft genome sequence of Pseudoflavonifractor capillosus ATCC 29799.</title>
        <authorList>
            <person name="Sudarsanam P."/>
            <person name="Ley R."/>
            <person name="Guruge J."/>
            <person name="Turnbaugh P.J."/>
            <person name="Mahowald M."/>
            <person name="Liep D."/>
            <person name="Gordon J."/>
        </authorList>
    </citation>
    <scope>NUCLEOTIDE SEQUENCE [LARGE SCALE GENOMIC DNA]</scope>
    <source>
        <strain evidence="2 3">ATCC 29799</strain>
    </source>
</reference>
<name>A6NSA3_9FIRM</name>
<keyword evidence="3" id="KW-1185">Reference proteome</keyword>
<proteinExistence type="predicted"/>
<evidence type="ECO:0000256" key="1">
    <source>
        <dbReference type="SAM" id="MobiDB-lite"/>
    </source>
</evidence>